<feature type="domain" description="HTH myb-type" evidence="9">
    <location>
        <begin position="648"/>
        <end position="702"/>
    </location>
</feature>
<organism evidence="10 11">
    <name type="scientific">Babesia divergens</name>
    <dbReference type="NCBI Taxonomy" id="32595"/>
    <lineage>
        <taxon>Eukaryota</taxon>
        <taxon>Sar</taxon>
        <taxon>Alveolata</taxon>
        <taxon>Apicomplexa</taxon>
        <taxon>Aconoidasida</taxon>
        <taxon>Piroplasmida</taxon>
        <taxon>Babesiidae</taxon>
        <taxon>Babesia</taxon>
    </lineage>
</organism>
<dbReference type="Gene3D" id="1.10.10.60">
    <property type="entry name" value="Homeodomain-like"/>
    <property type="match status" value="1"/>
</dbReference>
<dbReference type="PANTHER" id="PTHR12374">
    <property type="entry name" value="TRANSCRIPTIONAL ADAPTOR 2 ADA2 -RELATED"/>
    <property type="match status" value="1"/>
</dbReference>
<dbReference type="PROSITE" id="PS50090">
    <property type="entry name" value="MYB_LIKE"/>
    <property type="match status" value="1"/>
</dbReference>
<dbReference type="GO" id="GO:0003713">
    <property type="term" value="F:transcription coactivator activity"/>
    <property type="evidence" value="ECO:0007669"/>
    <property type="project" value="TreeGrafter"/>
</dbReference>
<dbReference type="AlphaFoldDB" id="A0AAD9GGI1"/>
<dbReference type="CDD" id="cd00167">
    <property type="entry name" value="SANT"/>
    <property type="match status" value="1"/>
</dbReference>
<gene>
    <name evidence="10" type="ORF">X943_003840</name>
</gene>
<feature type="compositionally biased region" description="Basic and acidic residues" evidence="5">
    <location>
        <begin position="443"/>
        <end position="455"/>
    </location>
</feature>
<dbReference type="PANTHER" id="PTHR12374:SF20">
    <property type="entry name" value="TRANSCRIPTIONAL ADAPTER 2-ALPHA"/>
    <property type="match status" value="1"/>
</dbReference>
<dbReference type="Pfam" id="PF22941">
    <property type="entry name" value="TADA2A-like_3rd"/>
    <property type="match status" value="1"/>
</dbReference>
<name>A0AAD9GGI1_BABDI</name>
<dbReference type="SMART" id="SM00717">
    <property type="entry name" value="SANT"/>
    <property type="match status" value="1"/>
</dbReference>
<proteinExistence type="predicted"/>
<dbReference type="InterPro" id="IPR041983">
    <property type="entry name" value="ADA2-like_ZZ"/>
</dbReference>
<dbReference type="InterPro" id="IPR000433">
    <property type="entry name" value="Znf_ZZ"/>
</dbReference>
<dbReference type="Proteomes" id="UP001195914">
    <property type="component" value="Unassembled WGS sequence"/>
</dbReference>
<evidence type="ECO:0000256" key="4">
    <source>
        <dbReference type="PROSITE-ProRule" id="PRU00228"/>
    </source>
</evidence>
<feature type="region of interest" description="Disordered" evidence="5">
    <location>
        <begin position="203"/>
        <end position="222"/>
    </location>
</feature>
<evidence type="ECO:0000259" key="7">
    <source>
        <dbReference type="PROSITE" id="PS50135"/>
    </source>
</evidence>
<evidence type="ECO:0000256" key="5">
    <source>
        <dbReference type="SAM" id="MobiDB-lite"/>
    </source>
</evidence>
<evidence type="ECO:0000313" key="10">
    <source>
        <dbReference type="EMBL" id="KAK1937681.1"/>
    </source>
</evidence>
<dbReference type="PROSITE" id="PS51293">
    <property type="entry name" value="SANT"/>
    <property type="match status" value="1"/>
</dbReference>
<evidence type="ECO:0000256" key="1">
    <source>
        <dbReference type="ARBA" id="ARBA00022723"/>
    </source>
</evidence>
<protein>
    <submittedName>
        <fullName evidence="10">Uncharacterized protein</fullName>
    </submittedName>
</protein>
<dbReference type="InterPro" id="IPR017884">
    <property type="entry name" value="SANT_dom"/>
</dbReference>
<feature type="region of interest" description="Disordered" evidence="5">
    <location>
        <begin position="234"/>
        <end position="253"/>
    </location>
</feature>
<comment type="caution">
    <text evidence="10">The sequence shown here is derived from an EMBL/GenBank/DDBJ whole genome shotgun (WGS) entry which is preliminary data.</text>
</comment>
<evidence type="ECO:0000259" key="8">
    <source>
        <dbReference type="PROSITE" id="PS51293"/>
    </source>
</evidence>
<dbReference type="InterPro" id="IPR009057">
    <property type="entry name" value="Homeodomain-like_sf"/>
</dbReference>
<dbReference type="CDD" id="cd02335">
    <property type="entry name" value="ZZ_ADA2"/>
    <property type="match status" value="1"/>
</dbReference>
<feature type="region of interest" description="Disordered" evidence="5">
    <location>
        <begin position="175"/>
        <end position="195"/>
    </location>
</feature>
<dbReference type="Gene3D" id="3.30.60.90">
    <property type="match status" value="1"/>
</dbReference>
<evidence type="ECO:0000259" key="6">
    <source>
        <dbReference type="PROSITE" id="PS50090"/>
    </source>
</evidence>
<feature type="domain" description="SANT" evidence="8">
    <location>
        <begin position="645"/>
        <end position="702"/>
    </location>
</feature>
<dbReference type="SUPFAM" id="SSF57850">
    <property type="entry name" value="RING/U-box"/>
    <property type="match status" value="1"/>
</dbReference>
<dbReference type="InterPro" id="IPR001005">
    <property type="entry name" value="SANT/Myb"/>
</dbReference>
<dbReference type="Pfam" id="PF00249">
    <property type="entry name" value="Myb_DNA-binding"/>
    <property type="match status" value="1"/>
</dbReference>
<dbReference type="InterPro" id="IPR043145">
    <property type="entry name" value="Znf_ZZ_sf"/>
</dbReference>
<reference evidence="10" key="2">
    <citation type="submission" date="2021-05" db="EMBL/GenBank/DDBJ databases">
        <authorList>
            <person name="Pain A."/>
        </authorList>
    </citation>
    <scope>NUCLEOTIDE SEQUENCE</scope>
    <source>
        <strain evidence="10">1802A</strain>
    </source>
</reference>
<dbReference type="InterPro" id="IPR017930">
    <property type="entry name" value="Myb_dom"/>
</dbReference>
<accession>A0AAD9GGI1</accession>
<dbReference type="Pfam" id="PF25299">
    <property type="entry name" value="ZZ_ADA2"/>
    <property type="match status" value="1"/>
</dbReference>
<dbReference type="GO" id="GO:0006357">
    <property type="term" value="P:regulation of transcription by RNA polymerase II"/>
    <property type="evidence" value="ECO:0007669"/>
    <property type="project" value="TreeGrafter"/>
</dbReference>
<feature type="domain" description="ZZ-type" evidence="7">
    <location>
        <begin position="587"/>
        <end position="644"/>
    </location>
</feature>
<dbReference type="GO" id="GO:0008270">
    <property type="term" value="F:zinc ion binding"/>
    <property type="evidence" value="ECO:0007669"/>
    <property type="project" value="UniProtKB-KW"/>
</dbReference>
<evidence type="ECO:0000256" key="3">
    <source>
        <dbReference type="ARBA" id="ARBA00022833"/>
    </source>
</evidence>
<dbReference type="SUPFAM" id="SSF46689">
    <property type="entry name" value="Homeodomain-like"/>
    <property type="match status" value="1"/>
</dbReference>
<reference evidence="10" key="1">
    <citation type="journal article" date="2014" name="Nucleic Acids Res.">
        <title>The evolutionary dynamics of variant antigen genes in Babesia reveal a history of genomic innovation underlying host-parasite interaction.</title>
        <authorList>
            <person name="Jackson A.P."/>
            <person name="Otto T.D."/>
            <person name="Darby A."/>
            <person name="Ramaprasad A."/>
            <person name="Xia D."/>
            <person name="Echaide I.E."/>
            <person name="Farber M."/>
            <person name="Gahlot S."/>
            <person name="Gamble J."/>
            <person name="Gupta D."/>
            <person name="Gupta Y."/>
            <person name="Jackson L."/>
            <person name="Malandrin L."/>
            <person name="Malas T.B."/>
            <person name="Moussa E."/>
            <person name="Nair M."/>
            <person name="Reid A.J."/>
            <person name="Sanders M."/>
            <person name="Sharma J."/>
            <person name="Tracey A."/>
            <person name="Quail M.A."/>
            <person name="Weir W."/>
            <person name="Wastling J.M."/>
            <person name="Hall N."/>
            <person name="Willadsen P."/>
            <person name="Lingelbach K."/>
            <person name="Shiels B."/>
            <person name="Tait A."/>
            <person name="Berriman M."/>
            <person name="Allred D.R."/>
            <person name="Pain A."/>
        </authorList>
    </citation>
    <scope>NUCLEOTIDE SEQUENCE</scope>
    <source>
        <strain evidence="10">1802A</strain>
    </source>
</reference>
<dbReference type="InterPro" id="IPR055141">
    <property type="entry name" value="TADA2A_B-like_dom"/>
</dbReference>
<evidence type="ECO:0000313" key="11">
    <source>
        <dbReference type="Proteomes" id="UP001195914"/>
    </source>
</evidence>
<dbReference type="PROSITE" id="PS51294">
    <property type="entry name" value="HTH_MYB"/>
    <property type="match status" value="1"/>
</dbReference>
<dbReference type="GO" id="GO:0006338">
    <property type="term" value="P:chromatin remodeling"/>
    <property type="evidence" value="ECO:0007669"/>
    <property type="project" value="TreeGrafter"/>
</dbReference>
<keyword evidence="11" id="KW-1185">Reference proteome</keyword>
<dbReference type="GO" id="GO:0005634">
    <property type="term" value="C:nucleus"/>
    <property type="evidence" value="ECO:0007669"/>
    <property type="project" value="TreeGrafter"/>
</dbReference>
<feature type="domain" description="Myb-like" evidence="6">
    <location>
        <begin position="648"/>
        <end position="698"/>
    </location>
</feature>
<dbReference type="GO" id="GO:0003682">
    <property type="term" value="F:chromatin binding"/>
    <property type="evidence" value="ECO:0007669"/>
    <property type="project" value="TreeGrafter"/>
</dbReference>
<sequence>MEDGMNLQNPDFSPSSTSSDAIVLLSSDSYADGEDFYDTQTVDLEESDPPFFSAQYSSGVGSELQGFQNGTFTHILGDTNATDGVSTALGSTNVEGTAHFNGKRDVVKEAPSKNEMHRTVVEAVADVNGGGKPIPAAFDAEGGGDKWITSEESHVEMSSSVGLLTKFHDTTSANFEDDGMAAGSSSSPDNNVLEIEPDKTHGVDLASDHEADPNPESEDNRNMRSEVMPDVEMNTDGADVVDGGSRKPVDTEGASVHTPYAEMEPYSMGKLPPDLMSKMLLKGKATDNGILPDQSLDGDNDTDICDVSLASPSSGTGTDIQEVVQDDLKGIKLSGETLFASDALVTCEVEGGGAFITGMESAQTLDAEMETDELHGIKIGPKPIYVSSSSNAPSVISIGSSSLQDDPLSATEPTASSLGEARQEDNAASFPTLGSDILPADDEGTRPDGDTRDMVDSTTIAGDAMVNRIAPDANQMYVPYSVYGGAKANGPKQPYVVFEDAELEKTKEAIVEVSAIESAYTDEAFVEVSVIKPEGNHEESLFSEDSAIIDHTTPGDHADLYVTASEYSMWSINPKTGDHEFDPGPLAVDFYCNVCQRSLPLGSFRIRCVECVDFDLCISCACKGPDRNNHSSDHKYIPISPNSFPLFGDWTADEELLLLEGISKYGFGNWNQVADMVNRLSPKNKTASECENHYAEHYIRSKCSPFPDIRCMRASISDPSAIDRLHNFFYHVQKNHRIDRASANVATNPAPSNENLHHIDIIPPAVDLVNSGTSLVRFFQHFNGYNIYRDELDSEFNNDAEMIIKDLEFEPWDTPAEIEFKLRLVEIYNSMIDDRIMRKRLLIHRFWNDHPTRENGFLSMDQIEKTAYWRLSPLIRFQTEEEHLELTKLIVTRVEVEKRLRLVNTWYSLGLRTVDDIERFEMQKVPCPGATGYVEDIHPIARSMFETGQVTESDLNELTDQLINRFCSEFSISKTHLDSMIADIEKLNDGSPFELDEDAAVIPTWDICFEDGVKLDDNSVAAIPPSVDIDISTDTDCHPRLIVDDERYFECPSIDVRQLKFSSSPESAVQQSQTFPGHRACMYVAKLLPHVKARMRKGTVKRRRQPQLSDDIRRFQLRR</sequence>
<keyword evidence="3" id="KW-0862">Zinc</keyword>
<keyword evidence="1" id="KW-0479">Metal-binding</keyword>
<dbReference type="EMBL" id="JAHBMH010000033">
    <property type="protein sequence ID" value="KAK1937681.1"/>
    <property type="molecule type" value="Genomic_DNA"/>
</dbReference>
<keyword evidence="2 4" id="KW-0863">Zinc-finger</keyword>
<evidence type="ECO:0000256" key="2">
    <source>
        <dbReference type="ARBA" id="ARBA00022771"/>
    </source>
</evidence>
<feature type="region of interest" description="Disordered" evidence="5">
    <location>
        <begin position="397"/>
        <end position="455"/>
    </location>
</feature>
<dbReference type="PROSITE" id="PS50135">
    <property type="entry name" value="ZF_ZZ_2"/>
    <property type="match status" value="1"/>
</dbReference>
<evidence type="ECO:0000259" key="9">
    <source>
        <dbReference type="PROSITE" id="PS51294"/>
    </source>
</evidence>